<keyword evidence="2" id="KW-1185">Reference proteome</keyword>
<dbReference type="EMBL" id="JABTTQ020000001">
    <property type="protein sequence ID" value="KAK6163316.1"/>
    <property type="molecule type" value="Genomic_DNA"/>
</dbReference>
<organism evidence="1 2">
    <name type="scientific">Rehmannia glutinosa</name>
    <name type="common">Chinese foxglove</name>
    <dbReference type="NCBI Taxonomy" id="99300"/>
    <lineage>
        <taxon>Eukaryota</taxon>
        <taxon>Viridiplantae</taxon>
        <taxon>Streptophyta</taxon>
        <taxon>Embryophyta</taxon>
        <taxon>Tracheophyta</taxon>
        <taxon>Spermatophyta</taxon>
        <taxon>Magnoliopsida</taxon>
        <taxon>eudicotyledons</taxon>
        <taxon>Gunneridae</taxon>
        <taxon>Pentapetalae</taxon>
        <taxon>asterids</taxon>
        <taxon>lamiids</taxon>
        <taxon>Lamiales</taxon>
        <taxon>Orobanchaceae</taxon>
        <taxon>Rehmannieae</taxon>
        <taxon>Rehmannia</taxon>
    </lineage>
</organism>
<dbReference type="PANTHER" id="PTHR35096">
    <property type="entry name" value="BNAA08G28570D PROTEIN"/>
    <property type="match status" value="1"/>
</dbReference>
<gene>
    <name evidence="1" type="ORF">DH2020_000180</name>
</gene>
<evidence type="ECO:0000313" key="1">
    <source>
        <dbReference type="EMBL" id="KAK6163316.1"/>
    </source>
</evidence>
<proteinExistence type="predicted"/>
<dbReference type="Proteomes" id="UP001318860">
    <property type="component" value="Unassembled WGS sequence"/>
</dbReference>
<comment type="caution">
    <text evidence="1">The sequence shown here is derived from an EMBL/GenBank/DDBJ whole genome shotgun (WGS) entry which is preliminary data.</text>
</comment>
<evidence type="ECO:0000313" key="2">
    <source>
        <dbReference type="Proteomes" id="UP001318860"/>
    </source>
</evidence>
<accession>A0ABR0XW05</accession>
<dbReference type="PANTHER" id="PTHR35096:SF8">
    <property type="entry name" value="OS03G0308600 PROTEIN"/>
    <property type="match status" value="1"/>
</dbReference>
<sequence>MMAKKKPKLAMEDYLDFIDNRTLDLNATQLRQSTLVDMVSTMDLMDLRRSTLLHGGVSGGAGFTLEEVINDLKDLDWNECHVTSLLTQSGGVVSAASAVSSGGTAAVKRKKAKGLKRKPIEVGADQSVNSTGTTVAAGSTTESLRSVDCNSVAAVSCPASPPIVSLASRHQRHRLLDEPCKV</sequence>
<reference evidence="1 2" key="1">
    <citation type="journal article" date="2021" name="Comput. Struct. Biotechnol. J.">
        <title>De novo genome assembly of the potent medicinal plant Rehmannia glutinosa using nanopore technology.</title>
        <authorList>
            <person name="Ma L."/>
            <person name="Dong C."/>
            <person name="Song C."/>
            <person name="Wang X."/>
            <person name="Zheng X."/>
            <person name="Niu Y."/>
            <person name="Chen S."/>
            <person name="Feng W."/>
        </authorList>
    </citation>
    <scope>NUCLEOTIDE SEQUENCE [LARGE SCALE GENOMIC DNA]</scope>
    <source>
        <strain evidence="1">DH-2019</strain>
    </source>
</reference>
<protein>
    <submittedName>
        <fullName evidence="1">Uncharacterized protein</fullName>
    </submittedName>
</protein>
<name>A0ABR0XW05_REHGL</name>